<evidence type="ECO:0000259" key="15">
    <source>
        <dbReference type="PROSITE" id="PS51002"/>
    </source>
</evidence>
<dbReference type="EMBL" id="UINC01014767">
    <property type="protein sequence ID" value="SVA62741.1"/>
    <property type="molecule type" value="Genomic_DNA"/>
</dbReference>
<evidence type="ECO:0000256" key="2">
    <source>
        <dbReference type="ARBA" id="ARBA00004141"/>
    </source>
</evidence>
<evidence type="ECO:0000256" key="11">
    <source>
        <dbReference type="ARBA" id="ARBA00023004"/>
    </source>
</evidence>
<comment type="cofactor">
    <cofactor evidence="1">
        <name>heme b</name>
        <dbReference type="ChEBI" id="CHEBI:60344"/>
    </cofactor>
</comment>
<dbReference type="SUPFAM" id="SSF81342">
    <property type="entry name" value="Transmembrane di-heme cytochromes"/>
    <property type="match status" value="1"/>
</dbReference>
<dbReference type="GO" id="GO:0045275">
    <property type="term" value="C:respiratory chain complex III"/>
    <property type="evidence" value="ECO:0007669"/>
    <property type="project" value="InterPro"/>
</dbReference>
<dbReference type="InterPro" id="IPR016174">
    <property type="entry name" value="Di-haem_cyt_TM"/>
</dbReference>
<evidence type="ECO:0000256" key="8">
    <source>
        <dbReference type="ARBA" id="ARBA00022723"/>
    </source>
</evidence>
<proteinExistence type="predicted"/>
<feature type="transmembrane region" description="Helical" evidence="14">
    <location>
        <begin position="318"/>
        <end position="338"/>
    </location>
</feature>
<dbReference type="GO" id="GO:0006122">
    <property type="term" value="P:mitochondrial electron transport, ubiquinol to cytochrome c"/>
    <property type="evidence" value="ECO:0007669"/>
    <property type="project" value="TreeGrafter"/>
</dbReference>
<keyword evidence="5" id="KW-0349">Heme</keyword>
<feature type="transmembrane region" description="Helical" evidence="14">
    <location>
        <begin position="176"/>
        <end position="200"/>
    </location>
</feature>
<feature type="compositionally biased region" description="Basic and acidic residues" evidence="13">
    <location>
        <begin position="384"/>
        <end position="399"/>
    </location>
</feature>
<dbReference type="InterPro" id="IPR036150">
    <property type="entry name" value="Cyt_b/b6_C_sf"/>
</dbReference>
<dbReference type="Gene3D" id="1.20.810.10">
    <property type="entry name" value="Cytochrome Bc1 Complex, Chain C"/>
    <property type="match status" value="1"/>
</dbReference>
<dbReference type="FunFam" id="1.20.810.10:FF:000004">
    <property type="entry name" value="Cytochrome b"/>
    <property type="match status" value="1"/>
</dbReference>
<keyword evidence="9" id="KW-0249">Electron transport</keyword>
<gene>
    <name evidence="17" type="ORF">METZ01_LOCUS115595</name>
</gene>
<reference evidence="17" key="1">
    <citation type="submission" date="2018-05" db="EMBL/GenBank/DDBJ databases">
        <authorList>
            <person name="Lanie J.A."/>
            <person name="Ng W.-L."/>
            <person name="Kazmierczak K.M."/>
            <person name="Andrzejewski T.M."/>
            <person name="Davidsen T.M."/>
            <person name="Wayne K.J."/>
            <person name="Tettelin H."/>
            <person name="Glass J.I."/>
            <person name="Rusch D."/>
            <person name="Podicherti R."/>
            <person name="Tsui H.-C.T."/>
            <person name="Winkler M.E."/>
        </authorList>
    </citation>
    <scope>NUCLEOTIDE SEQUENCE</scope>
</reference>
<feature type="transmembrane region" description="Helical" evidence="14">
    <location>
        <begin position="286"/>
        <end position="306"/>
    </location>
</feature>
<dbReference type="GO" id="GO:0008121">
    <property type="term" value="F:quinol-cytochrome-c reductase activity"/>
    <property type="evidence" value="ECO:0007669"/>
    <property type="project" value="InterPro"/>
</dbReference>
<accession>A0A381XE30</accession>
<keyword evidence="10 14" id="KW-1133">Transmembrane helix</keyword>
<dbReference type="AlphaFoldDB" id="A0A381XE30"/>
<keyword evidence="11" id="KW-0408">Iron</keyword>
<feature type="transmembrane region" description="Helical" evidence="14">
    <location>
        <begin position="71"/>
        <end position="92"/>
    </location>
</feature>
<feature type="domain" description="Cytochrome b/b6 N-terminal region profile" evidence="15">
    <location>
        <begin position="1"/>
        <end position="205"/>
    </location>
</feature>
<dbReference type="InterPro" id="IPR005798">
    <property type="entry name" value="Cyt_b/b6_C"/>
</dbReference>
<dbReference type="InterPro" id="IPR048260">
    <property type="entry name" value="Cytochrome_b_C_euk/bac"/>
</dbReference>
<feature type="transmembrane region" description="Helical" evidence="14">
    <location>
        <begin position="221"/>
        <end position="243"/>
    </location>
</feature>
<comment type="subcellular location">
    <subcellularLocation>
        <location evidence="2">Membrane</location>
        <topology evidence="2">Multi-pass membrane protein</topology>
    </subcellularLocation>
</comment>
<feature type="transmembrane region" description="Helical" evidence="14">
    <location>
        <begin position="107"/>
        <end position="129"/>
    </location>
</feature>
<dbReference type="PANTHER" id="PTHR19271:SF16">
    <property type="entry name" value="CYTOCHROME B"/>
    <property type="match status" value="1"/>
</dbReference>
<dbReference type="SUPFAM" id="SSF81648">
    <property type="entry name" value="a domain/subunit of cytochrome bc1 complex (Ubiquinol-cytochrome c reductase)"/>
    <property type="match status" value="1"/>
</dbReference>
<evidence type="ECO:0000256" key="9">
    <source>
        <dbReference type="ARBA" id="ARBA00022982"/>
    </source>
</evidence>
<evidence type="ECO:0000259" key="16">
    <source>
        <dbReference type="PROSITE" id="PS51003"/>
    </source>
</evidence>
<dbReference type="Pfam" id="PF00032">
    <property type="entry name" value="Cytochrom_B_C"/>
    <property type="match status" value="1"/>
</dbReference>
<feature type="domain" description="Cytochrome b/b6 C-terminal region profile" evidence="16">
    <location>
        <begin position="208"/>
        <end position="378"/>
    </location>
</feature>
<dbReference type="PANTHER" id="PTHR19271">
    <property type="entry name" value="CYTOCHROME B"/>
    <property type="match status" value="1"/>
</dbReference>
<keyword evidence="7 14" id="KW-0812">Transmembrane</keyword>
<name>A0A381XE30_9ZZZZ</name>
<dbReference type="CDD" id="cd00284">
    <property type="entry name" value="Cytochrome_b_N"/>
    <property type="match status" value="1"/>
</dbReference>
<sequence length="399" mass="45524">RLPIISYLEKEYRDYPMPKNVNYFWSFGALATIMLVVLIVSGIFLAMFYTPHTDMAFNSVERIMRDVNYGWLIRYIHSNGAAFFFIIVYLHILRGMYYGSYKYPRELNWILGVFIYFLMMASAFLGYTLPWGQMSYWGATVITNLFSAIPIIGDGLKSWILGDYTVGNATLNRFFALHYVLPFVILGVVGLHVVAVHIHGSNNPTGVEIKSERDSVKFSPYMIVKDALAVCVFGVIISVVIFFGPNLMAEVDNYIPADPLVTPSHIVANWYLAPFYAMLRAVPDKLGGVALMFAAIIILYVLPWLDTSKTRSCNYRPIYKWFMLLFFVNFFVLGYVGMKPAEGTYLLIARLGLVYYFVFFLVLTPIIGKFEKPKKMPASISDDFSDKNTAEPRSQEKTH</sequence>
<dbReference type="GO" id="GO:0016491">
    <property type="term" value="F:oxidoreductase activity"/>
    <property type="evidence" value="ECO:0007669"/>
    <property type="project" value="InterPro"/>
</dbReference>
<evidence type="ECO:0000256" key="4">
    <source>
        <dbReference type="ARBA" id="ARBA00022448"/>
    </source>
</evidence>
<evidence type="ECO:0000256" key="3">
    <source>
        <dbReference type="ARBA" id="ARBA00013531"/>
    </source>
</evidence>
<evidence type="ECO:0000256" key="14">
    <source>
        <dbReference type="SAM" id="Phobius"/>
    </source>
</evidence>
<feature type="transmembrane region" description="Helical" evidence="14">
    <location>
        <begin position="344"/>
        <end position="367"/>
    </location>
</feature>
<keyword evidence="12 14" id="KW-0472">Membrane</keyword>
<dbReference type="GO" id="GO:0005739">
    <property type="term" value="C:mitochondrion"/>
    <property type="evidence" value="ECO:0007669"/>
    <property type="project" value="GOC"/>
</dbReference>
<organism evidence="17">
    <name type="scientific">marine metagenome</name>
    <dbReference type="NCBI Taxonomy" id="408172"/>
    <lineage>
        <taxon>unclassified sequences</taxon>
        <taxon>metagenomes</taxon>
        <taxon>ecological metagenomes</taxon>
    </lineage>
</organism>
<dbReference type="Pfam" id="PF00033">
    <property type="entry name" value="Cytochrome_B"/>
    <property type="match status" value="1"/>
</dbReference>
<evidence type="ECO:0000256" key="5">
    <source>
        <dbReference type="ARBA" id="ARBA00022617"/>
    </source>
</evidence>
<dbReference type="CDD" id="cd00290">
    <property type="entry name" value="cytochrome_b_C"/>
    <property type="match status" value="1"/>
</dbReference>
<evidence type="ECO:0000256" key="1">
    <source>
        <dbReference type="ARBA" id="ARBA00001970"/>
    </source>
</evidence>
<evidence type="ECO:0000256" key="7">
    <source>
        <dbReference type="ARBA" id="ARBA00022692"/>
    </source>
</evidence>
<protein>
    <recommendedName>
        <fullName evidence="3">Cytochrome b</fullName>
    </recommendedName>
</protein>
<evidence type="ECO:0000313" key="17">
    <source>
        <dbReference type="EMBL" id="SVA62741.1"/>
    </source>
</evidence>
<keyword evidence="4" id="KW-0813">Transport</keyword>
<evidence type="ECO:0000256" key="13">
    <source>
        <dbReference type="SAM" id="MobiDB-lite"/>
    </source>
</evidence>
<dbReference type="InterPro" id="IPR005797">
    <property type="entry name" value="Cyt_b/b6_N"/>
</dbReference>
<evidence type="ECO:0000256" key="6">
    <source>
        <dbReference type="ARBA" id="ARBA00022660"/>
    </source>
</evidence>
<dbReference type="InterPro" id="IPR027387">
    <property type="entry name" value="Cytb/b6-like_sf"/>
</dbReference>
<keyword evidence="6" id="KW-0679">Respiratory chain</keyword>
<evidence type="ECO:0000256" key="12">
    <source>
        <dbReference type="ARBA" id="ARBA00023136"/>
    </source>
</evidence>
<feature type="region of interest" description="Disordered" evidence="13">
    <location>
        <begin position="376"/>
        <end position="399"/>
    </location>
</feature>
<dbReference type="InterPro" id="IPR048259">
    <property type="entry name" value="Cytochrome_b_N_euk/bac"/>
</dbReference>
<dbReference type="PROSITE" id="PS51003">
    <property type="entry name" value="CYTB_CTER"/>
    <property type="match status" value="1"/>
</dbReference>
<evidence type="ECO:0000256" key="10">
    <source>
        <dbReference type="ARBA" id="ARBA00022989"/>
    </source>
</evidence>
<keyword evidence="8" id="KW-0479">Metal-binding</keyword>
<dbReference type="PROSITE" id="PS51002">
    <property type="entry name" value="CYTB_NTER"/>
    <property type="match status" value="1"/>
</dbReference>
<dbReference type="InterPro" id="IPR030689">
    <property type="entry name" value="Cytochrome_b"/>
</dbReference>
<feature type="transmembrane region" description="Helical" evidence="14">
    <location>
        <begin position="136"/>
        <end position="156"/>
    </location>
</feature>
<dbReference type="GO" id="GO:0046872">
    <property type="term" value="F:metal ion binding"/>
    <property type="evidence" value="ECO:0007669"/>
    <property type="project" value="UniProtKB-KW"/>
</dbReference>
<dbReference type="PIRSF" id="PIRSF038885">
    <property type="entry name" value="COB"/>
    <property type="match status" value="1"/>
</dbReference>
<feature type="non-terminal residue" evidence="17">
    <location>
        <position position="1"/>
    </location>
</feature>
<feature type="transmembrane region" description="Helical" evidence="14">
    <location>
        <begin position="23"/>
        <end position="50"/>
    </location>
</feature>